<name>A0A183SJM9_SCHSO</name>
<evidence type="ECO:0000313" key="1">
    <source>
        <dbReference type="EMBL" id="VDL90812.1"/>
    </source>
</evidence>
<dbReference type="AlphaFoldDB" id="A0A183SJM9"/>
<gene>
    <name evidence="1" type="ORF">SSLN_LOCUS4427</name>
</gene>
<organism evidence="3">
    <name type="scientific">Schistocephalus solidus</name>
    <name type="common">Tapeworm</name>
    <dbReference type="NCBI Taxonomy" id="70667"/>
    <lineage>
        <taxon>Eukaryota</taxon>
        <taxon>Metazoa</taxon>
        <taxon>Spiralia</taxon>
        <taxon>Lophotrochozoa</taxon>
        <taxon>Platyhelminthes</taxon>
        <taxon>Cestoda</taxon>
        <taxon>Eucestoda</taxon>
        <taxon>Diphyllobothriidea</taxon>
        <taxon>Diphyllobothriidae</taxon>
        <taxon>Schistocephalus</taxon>
    </lineage>
</organism>
<evidence type="ECO:0000313" key="2">
    <source>
        <dbReference type="Proteomes" id="UP000275846"/>
    </source>
</evidence>
<evidence type="ECO:0000313" key="3">
    <source>
        <dbReference type="WBParaSite" id="SSLN_0000457401-mRNA-1"/>
    </source>
</evidence>
<dbReference type="WBParaSite" id="SSLN_0000457401-mRNA-1">
    <property type="protein sequence ID" value="SSLN_0000457401-mRNA-1"/>
    <property type="gene ID" value="SSLN_0000457401"/>
</dbReference>
<protein>
    <submittedName>
        <fullName evidence="3">Secreted protein</fullName>
    </submittedName>
</protein>
<dbReference type="Proteomes" id="UP000275846">
    <property type="component" value="Unassembled WGS sequence"/>
</dbReference>
<accession>A0A183SJM9</accession>
<reference evidence="3" key="1">
    <citation type="submission" date="2016-06" db="UniProtKB">
        <authorList>
            <consortium name="WormBaseParasite"/>
        </authorList>
    </citation>
    <scope>IDENTIFICATION</scope>
</reference>
<proteinExistence type="predicted"/>
<sequence>MGCVRLCSSSCGFFSSLYAVVPSTDYCILCALRGWVWRRRDVFLCVASLLRLRCVPSGRCVGRFTLATSTSDLGWGGGGGGDVVAVPLCVRSRARERRLLARSLGTDRFVAPHKPPYLVGRVDCVGVVSRLPWHHRRTSVVRVLHDIEAEGAGVRFLTPAFPSLRGVPCCHRSTTRTAKAYLCQAVPFVSPA</sequence>
<dbReference type="EMBL" id="UYSU01032864">
    <property type="protein sequence ID" value="VDL90812.1"/>
    <property type="molecule type" value="Genomic_DNA"/>
</dbReference>
<reference evidence="1 2" key="2">
    <citation type="submission" date="2018-11" db="EMBL/GenBank/DDBJ databases">
        <authorList>
            <consortium name="Pathogen Informatics"/>
        </authorList>
    </citation>
    <scope>NUCLEOTIDE SEQUENCE [LARGE SCALE GENOMIC DNA]</scope>
    <source>
        <strain evidence="1 2">NST_G2</strain>
    </source>
</reference>
<keyword evidence="2" id="KW-1185">Reference proteome</keyword>